<evidence type="ECO:0000313" key="2">
    <source>
        <dbReference type="EMBL" id="CAB4148686.1"/>
    </source>
</evidence>
<gene>
    <name evidence="2" type="ORF">UFOVP533_18</name>
</gene>
<protein>
    <recommendedName>
        <fullName evidence="3">DUF5681 domain-containing protein</fullName>
    </recommendedName>
</protein>
<proteinExistence type="predicted"/>
<sequence length="119" mass="13285">MANEQNLIPAKKGEVRNPNGRPKKYVSLLKESGYKVSEINDTIQAMMAMDMDELKSVWDNKHATILEKTIANAMMTSLKKGSLYSLETLLSRAFGNPKQMTELTGANSEPIQIIINDKL</sequence>
<dbReference type="EMBL" id="LR796501">
    <property type="protein sequence ID" value="CAB4148686.1"/>
    <property type="molecule type" value="Genomic_DNA"/>
</dbReference>
<feature type="region of interest" description="Disordered" evidence="1">
    <location>
        <begin position="1"/>
        <end position="22"/>
    </location>
</feature>
<reference evidence="2" key="1">
    <citation type="submission" date="2020-04" db="EMBL/GenBank/DDBJ databases">
        <authorList>
            <person name="Chiriac C."/>
            <person name="Salcher M."/>
            <person name="Ghai R."/>
            <person name="Kavagutti S V."/>
        </authorList>
    </citation>
    <scope>NUCLEOTIDE SEQUENCE</scope>
</reference>
<organism evidence="2">
    <name type="scientific">uncultured Caudovirales phage</name>
    <dbReference type="NCBI Taxonomy" id="2100421"/>
    <lineage>
        <taxon>Viruses</taxon>
        <taxon>Duplodnaviria</taxon>
        <taxon>Heunggongvirae</taxon>
        <taxon>Uroviricota</taxon>
        <taxon>Caudoviricetes</taxon>
        <taxon>Peduoviridae</taxon>
        <taxon>Maltschvirus</taxon>
        <taxon>Maltschvirus maltsch</taxon>
    </lineage>
</organism>
<name>A0A6J5MUD7_9CAUD</name>
<evidence type="ECO:0000256" key="1">
    <source>
        <dbReference type="SAM" id="MobiDB-lite"/>
    </source>
</evidence>
<accession>A0A6J5MUD7</accession>
<evidence type="ECO:0008006" key="3">
    <source>
        <dbReference type="Google" id="ProtNLM"/>
    </source>
</evidence>